<evidence type="ECO:0000313" key="2">
    <source>
        <dbReference type="Proteomes" id="UP000632154"/>
    </source>
</evidence>
<proteinExistence type="predicted"/>
<organism evidence="1 2">
    <name type="scientific">Deinococcus piscis</name>
    <dbReference type="NCBI Taxonomy" id="394230"/>
    <lineage>
        <taxon>Bacteria</taxon>
        <taxon>Thermotogati</taxon>
        <taxon>Deinococcota</taxon>
        <taxon>Deinococci</taxon>
        <taxon>Deinococcales</taxon>
        <taxon>Deinococcaceae</taxon>
        <taxon>Deinococcus</taxon>
    </lineage>
</organism>
<dbReference type="Proteomes" id="UP000632154">
    <property type="component" value="Unassembled WGS sequence"/>
</dbReference>
<sequence>MRRYGFYLTVHNGKTLIVSDANTLNQLNRRSDTQLVDVPRVKRPWFL</sequence>
<keyword evidence="2" id="KW-1185">Reference proteome</keyword>
<accession>A0ABQ3KD87</accession>
<reference evidence="2" key="1">
    <citation type="journal article" date="2019" name="Int. J. Syst. Evol. Microbiol.">
        <title>The Global Catalogue of Microorganisms (GCM) 10K type strain sequencing project: providing services to taxonomists for standard genome sequencing and annotation.</title>
        <authorList>
            <consortium name="The Broad Institute Genomics Platform"/>
            <consortium name="The Broad Institute Genome Sequencing Center for Infectious Disease"/>
            <person name="Wu L."/>
            <person name="Ma J."/>
        </authorList>
    </citation>
    <scope>NUCLEOTIDE SEQUENCE [LARGE SCALE GENOMIC DNA]</scope>
    <source>
        <strain evidence="2">CGMCC 1.18439</strain>
    </source>
</reference>
<dbReference type="EMBL" id="BNAL01000035">
    <property type="protein sequence ID" value="GHG09471.1"/>
    <property type="molecule type" value="Genomic_DNA"/>
</dbReference>
<protein>
    <submittedName>
        <fullName evidence="1">Uncharacterized protein</fullName>
    </submittedName>
</protein>
<name>A0ABQ3KD87_9DEIO</name>
<comment type="caution">
    <text evidence="1">The sequence shown here is derived from an EMBL/GenBank/DDBJ whole genome shotgun (WGS) entry which is preliminary data.</text>
</comment>
<gene>
    <name evidence="1" type="ORF">GCM10017783_22550</name>
</gene>
<evidence type="ECO:0000313" key="1">
    <source>
        <dbReference type="EMBL" id="GHG09471.1"/>
    </source>
</evidence>